<evidence type="ECO:0000313" key="2">
    <source>
        <dbReference type="EMBL" id="KAG0295863.1"/>
    </source>
</evidence>
<feature type="region of interest" description="Disordered" evidence="1">
    <location>
        <begin position="168"/>
        <end position="194"/>
    </location>
</feature>
<dbReference type="Proteomes" id="UP001194696">
    <property type="component" value="Unassembled WGS sequence"/>
</dbReference>
<feature type="compositionally biased region" description="Low complexity" evidence="1">
    <location>
        <begin position="427"/>
        <end position="452"/>
    </location>
</feature>
<accession>A0ABQ7KCT5</accession>
<feature type="compositionally biased region" description="Pro residues" evidence="1">
    <location>
        <begin position="504"/>
        <end position="523"/>
    </location>
</feature>
<dbReference type="EMBL" id="JAAAIM010000072">
    <property type="protein sequence ID" value="KAG0295863.1"/>
    <property type="molecule type" value="Genomic_DNA"/>
</dbReference>
<keyword evidence="3" id="KW-1185">Reference proteome</keyword>
<feature type="region of interest" description="Disordered" evidence="1">
    <location>
        <begin position="411"/>
        <end position="453"/>
    </location>
</feature>
<gene>
    <name evidence="2" type="ORF">BGZ96_010772</name>
</gene>
<organism evidence="2 3">
    <name type="scientific">Linnemannia gamsii</name>
    <dbReference type="NCBI Taxonomy" id="64522"/>
    <lineage>
        <taxon>Eukaryota</taxon>
        <taxon>Fungi</taxon>
        <taxon>Fungi incertae sedis</taxon>
        <taxon>Mucoromycota</taxon>
        <taxon>Mortierellomycotina</taxon>
        <taxon>Mortierellomycetes</taxon>
        <taxon>Mortierellales</taxon>
        <taxon>Mortierellaceae</taxon>
        <taxon>Linnemannia</taxon>
    </lineage>
</organism>
<feature type="compositionally biased region" description="Low complexity" evidence="1">
    <location>
        <begin position="179"/>
        <end position="194"/>
    </location>
</feature>
<feature type="compositionally biased region" description="Pro residues" evidence="1">
    <location>
        <begin position="572"/>
        <end position="584"/>
    </location>
</feature>
<evidence type="ECO:0000313" key="3">
    <source>
        <dbReference type="Proteomes" id="UP001194696"/>
    </source>
</evidence>
<reference evidence="2 3" key="1">
    <citation type="journal article" date="2020" name="Fungal Divers.">
        <title>Resolving the Mortierellaceae phylogeny through synthesis of multi-gene phylogenetics and phylogenomics.</title>
        <authorList>
            <person name="Vandepol N."/>
            <person name="Liber J."/>
            <person name="Desiro A."/>
            <person name="Na H."/>
            <person name="Kennedy M."/>
            <person name="Barry K."/>
            <person name="Grigoriev I.V."/>
            <person name="Miller A.N."/>
            <person name="O'Donnell K."/>
            <person name="Stajich J.E."/>
            <person name="Bonito G."/>
        </authorList>
    </citation>
    <scope>NUCLEOTIDE SEQUENCE [LARGE SCALE GENOMIC DNA]</scope>
    <source>
        <strain evidence="2 3">AD045</strain>
    </source>
</reference>
<feature type="region of interest" description="Disordered" evidence="1">
    <location>
        <begin position="307"/>
        <end position="339"/>
    </location>
</feature>
<evidence type="ECO:0000256" key="1">
    <source>
        <dbReference type="SAM" id="MobiDB-lite"/>
    </source>
</evidence>
<name>A0ABQ7KCT5_9FUNG</name>
<proteinExistence type="predicted"/>
<comment type="caution">
    <text evidence="2">The sequence shown here is derived from an EMBL/GenBank/DDBJ whole genome shotgun (WGS) entry which is preliminary data.</text>
</comment>
<feature type="compositionally biased region" description="Low complexity" evidence="1">
    <location>
        <begin position="524"/>
        <end position="569"/>
    </location>
</feature>
<feature type="compositionally biased region" description="Acidic residues" evidence="1">
    <location>
        <begin position="313"/>
        <end position="338"/>
    </location>
</feature>
<feature type="region of interest" description="Disordered" evidence="1">
    <location>
        <begin position="499"/>
        <end position="587"/>
    </location>
</feature>
<protein>
    <submittedName>
        <fullName evidence="2">Uncharacterized protein</fullName>
    </submittedName>
</protein>
<feature type="compositionally biased region" description="Basic residues" evidence="1">
    <location>
        <begin position="417"/>
        <end position="426"/>
    </location>
</feature>
<sequence length="647" mass="72424">MLHDTVIQRRITCIILGIVLSNLDSRSITQQETTTVVKCTCPPPLEFPENVKREMRREEEEHLKRECGLYEKIIELQIENANLQGEKETLHRVLSRRDKMLLEVQMQLQAMEFVCRENDIKVDIDMCPDEAIENWSFKESDEVYQRILLTTQDLLRTGSKCLEENMIMPRSSSQHQRPTRTASFPSSTSSTTRSSLGAIPVNFALFENGVAPRRNVVAGLSEGAQPLTVQDQQVDPLLFKETSRPGTLKLDLQTLLRSEQEFNSINHKTRGTVNQGNIAEVDAGIERGGRRAIDCGDDRSSFFRSIGSSEVDSAVDDEMDDDEDDSEGEESEFEELGEDMIKYVDLQASVAPRRDSRASSFSMLMPPGGSHSAATTPDLSSAVLMKNMWSANGGSARRSASTTPIHHPAFQQMSQSQHHHHHHHHQQQPYYQSQCSSANRSSGGSTLSSSSSLLDDYFTRPQFTAPQEHQLQQSAHIGLGLGLSGMGRSPELLSTERFLSAPPRDAPPPPPPPPPTRPLPPFPISHSRSSSPRAHPLSSPPMSHDSSSTFSSSAPTTHYQLNHHLNNNNSIRPPPTTPLPPLPTRPRYSYREHTKTQLRQPKFPTHGRTCSHGFAIENVGQFLKRRTYGKTLTRDTMHRGLRRRDSV</sequence>